<dbReference type="AlphaFoldDB" id="A0AAW2D7D1"/>
<feature type="compositionally biased region" description="Acidic residues" evidence="1">
    <location>
        <begin position="519"/>
        <end position="534"/>
    </location>
</feature>
<feature type="region of interest" description="Disordered" evidence="1">
    <location>
        <begin position="104"/>
        <end position="137"/>
    </location>
</feature>
<comment type="caution">
    <text evidence="2">The sequence shown here is derived from an EMBL/GenBank/DDBJ whole genome shotgun (WGS) entry which is preliminary data.</text>
</comment>
<dbReference type="EMBL" id="JAZDWU010000004">
    <property type="protein sequence ID" value="KAL0006517.1"/>
    <property type="molecule type" value="Genomic_DNA"/>
</dbReference>
<protein>
    <submittedName>
        <fullName evidence="2">Uncharacterized protein</fullName>
    </submittedName>
</protein>
<feature type="compositionally biased region" description="Low complexity" evidence="1">
    <location>
        <begin position="433"/>
        <end position="457"/>
    </location>
</feature>
<reference evidence="2 3" key="1">
    <citation type="submission" date="2024-01" db="EMBL/GenBank/DDBJ databases">
        <title>A telomere-to-telomere, gap-free genome of sweet tea (Lithocarpus litseifolius).</title>
        <authorList>
            <person name="Zhou J."/>
        </authorList>
    </citation>
    <scope>NUCLEOTIDE SEQUENCE [LARGE SCALE GENOMIC DNA]</scope>
    <source>
        <strain evidence="2">Zhou-2022a</strain>
        <tissue evidence="2">Leaf</tissue>
    </source>
</reference>
<gene>
    <name evidence="2" type="ORF">SO802_014078</name>
</gene>
<name>A0AAW2D7D1_9ROSI</name>
<keyword evidence="3" id="KW-1185">Reference proteome</keyword>
<proteinExistence type="predicted"/>
<sequence length="543" mass="61041">MQQVICIKNCFLELFEPDSVLMIVVLLLRYILEYSFDCGNSCPDLFKVIFNIPERSNLFKSSRAQIFNYGPSNAREDCFIHLLVHEFLHYKQFKKFMKNANGKGFDKDSRQSSSSQFKSQDKGKKDAKDGATVNPTEGVVEDVVEEEELAESKFEKMNEQDDIHTAYEKQYKLFEKHEKLYRLATKKLSDVELDLSILPPNHQFKGLIKGNVLSSFSTPDGSIEKVPRLSIASGSIELQFLHLVVCSSTHAQHLHLSTAKISTPPSTHGSTPLDTFICRDLLSREWESLCDIPVTCPSVLIHEFYPNMHGIDHSVAHFFTHVRGTRFPVTPQLVADVLRVPRVKFPDYPSCERLRTVSKDELMTVFCERPSNWGDHVYQDSASRDKLIFPSSITRILRHFSIPFPVSDHFSCMCAIDTATVKCSEAQFRSRQSDSAAPPSLSTPSRSTPSTSTPSSSMGDVTLGDIMAQLQRMDARLDTLFTELYQVNVRVSRIARRQASMGGFASEASPPPPLVAFESEVEDDDDDGDDDDGDASSTDEMST</sequence>
<accession>A0AAW2D7D1</accession>
<dbReference type="Proteomes" id="UP001459277">
    <property type="component" value="Unassembled WGS sequence"/>
</dbReference>
<feature type="compositionally biased region" description="Basic and acidic residues" evidence="1">
    <location>
        <begin position="119"/>
        <end position="129"/>
    </location>
</feature>
<feature type="region of interest" description="Disordered" evidence="1">
    <location>
        <begin position="502"/>
        <end position="543"/>
    </location>
</feature>
<feature type="region of interest" description="Disordered" evidence="1">
    <location>
        <begin position="430"/>
        <end position="461"/>
    </location>
</feature>
<evidence type="ECO:0000313" key="3">
    <source>
        <dbReference type="Proteomes" id="UP001459277"/>
    </source>
</evidence>
<evidence type="ECO:0000313" key="2">
    <source>
        <dbReference type="EMBL" id="KAL0006517.1"/>
    </source>
</evidence>
<evidence type="ECO:0000256" key="1">
    <source>
        <dbReference type="SAM" id="MobiDB-lite"/>
    </source>
</evidence>
<organism evidence="2 3">
    <name type="scientific">Lithocarpus litseifolius</name>
    <dbReference type="NCBI Taxonomy" id="425828"/>
    <lineage>
        <taxon>Eukaryota</taxon>
        <taxon>Viridiplantae</taxon>
        <taxon>Streptophyta</taxon>
        <taxon>Embryophyta</taxon>
        <taxon>Tracheophyta</taxon>
        <taxon>Spermatophyta</taxon>
        <taxon>Magnoliopsida</taxon>
        <taxon>eudicotyledons</taxon>
        <taxon>Gunneridae</taxon>
        <taxon>Pentapetalae</taxon>
        <taxon>rosids</taxon>
        <taxon>fabids</taxon>
        <taxon>Fagales</taxon>
        <taxon>Fagaceae</taxon>
        <taxon>Lithocarpus</taxon>
    </lineage>
</organism>